<comment type="catalytic activity">
    <reaction evidence="1">
        <text>Hydrolysis of terminal non-reducing N-acetyl-D-hexosamine residues in N-acetyl-beta-D-hexosaminides.</text>
        <dbReference type="EC" id="3.2.1.52"/>
    </reaction>
</comment>
<gene>
    <name evidence="10" type="ORF">SAMN04488109_1991</name>
</gene>
<dbReference type="CDD" id="cd02847">
    <property type="entry name" value="E_set_Chitobiase_C"/>
    <property type="match status" value="1"/>
</dbReference>
<dbReference type="InterPro" id="IPR014756">
    <property type="entry name" value="Ig_E-set"/>
</dbReference>
<dbReference type="InterPro" id="IPR025705">
    <property type="entry name" value="Beta_hexosaminidase_sua/sub"/>
</dbReference>
<dbReference type="PANTHER" id="PTHR22600:SF57">
    <property type="entry name" value="BETA-N-ACETYLHEXOSAMINIDASE"/>
    <property type="match status" value="1"/>
</dbReference>
<dbReference type="Gene3D" id="3.20.20.80">
    <property type="entry name" value="Glycosidases"/>
    <property type="match status" value="1"/>
</dbReference>
<dbReference type="InterPro" id="IPR004866">
    <property type="entry name" value="CHB/HEX_N_dom"/>
</dbReference>
<dbReference type="Pfam" id="PF03173">
    <property type="entry name" value="CHB_HEX"/>
    <property type="match status" value="1"/>
</dbReference>
<dbReference type="Pfam" id="PF00728">
    <property type="entry name" value="Glyco_hydro_20"/>
    <property type="match status" value="1"/>
</dbReference>
<evidence type="ECO:0000259" key="9">
    <source>
        <dbReference type="SMART" id="SM01081"/>
    </source>
</evidence>
<reference evidence="10 11" key="1">
    <citation type="submission" date="2016-11" db="EMBL/GenBank/DDBJ databases">
        <authorList>
            <person name="Jaros S."/>
            <person name="Januszkiewicz K."/>
            <person name="Wedrychowicz H."/>
        </authorList>
    </citation>
    <scope>NUCLEOTIDE SEQUENCE [LARGE SCALE GENOMIC DNA]</scope>
    <source>
        <strain evidence="10 11">DSM 24574</strain>
    </source>
</reference>
<dbReference type="RefSeq" id="WP_073133247.1">
    <property type="nucleotide sequence ID" value="NZ_FQWQ01000001.1"/>
</dbReference>
<dbReference type="SMART" id="SM01081">
    <property type="entry name" value="CHB_HEX"/>
    <property type="match status" value="1"/>
</dbReference>
<dbReference type="InterPro" id="IPR017853">
    <property type="entry name" value="GH"/>
</dbReference>
<evidence type="ECO:0000256" key="7">
    <source>
        <dbReference type="ARBA" id="ARBA00033000"/>
    </source>
</evidence>
<sequence>MNATKRHHLICLVFLLLTGMACQQKKNPLETAGKIAVRWELVTNFTDEKDVFDARFQLTNHSDLELDDKNWALFFNLAPRRILENKTEQFARLHHINGDWYALRPDKGFTLLPGKSVDISYRGVEAVIKETDRPLGLYFVFYDDEGKEKKIVNVVEYTWKPFVSPDQVNRNEKDEEPIPTAALAYQNSLDLTDISPSAVTPIVPSPVSLVMDKDSVEMDHTWSIYFEKGLAGESAYLAAALKEATGLDLKILPDPPQGKAIRLRQAPLTVNGVTHEAYTLNIAGNGIDISGSDAAGVFYGIQSLRACIPLKSYANKSGTLRLPNLRVKDAPRFAFRGLHLDVSRNFQTKETILRTLDLLSFYKINRFLFYTTEDEGWRLEIKDLPELTEVGAQRQHTSGKEAPALHPAYGSGPFSKEEGRYGHGYYSREDFIGILKYATARHIKVIPEVNFPGHARAAIKAMEARYERLMGEGKEVEANEFRLIDPDDRSVYESAQGYRDNVVCVARESVFHFYEKVTDEIAALYKEAGLTLDEFHTGGDEVPEGAWTKSPMALELMRLHPEIKDPKNLQTYFLSELVKRLKSRNLQLDGWEEVALAKKGDGKYEPNAEFVDANVVPFIWNNIFDYPDLGYRLANAGYKVVLCNVSNFYFDLAYSKDPQEPGLYWAGFVDTRHSWTFAPYDMFKTTKKNSLGQKLDLEAVNVYEKNKIIVEHLKPQARKNILGLEAQVWCETVKGRDMLEYYMLPKLVGFAESAWAAERPWETVADKTQREKLIRDGWNVFANRLGKRELPRLHYLNSGYNYRVPPPGAIIDNGELRANVEYPGLTIHYTTDGTEPTLASPHYTKPVVVKGPVALKSFDDAGKASHRVNVSLE</sequence>
<dbReference type="InterPro" id="IPR029018">
    <property type="entry name" value="Hex-like_dom2"/>
</dbReference>
<dbReference type="STRING" id="947013.SAMN04488109_1991"/>
<dbReference type="PANTHER" id="PTHR22600">
    <property type="entry name" value="BETA-HEXOSAMINIDASE"/>
    <property type="match status" value="1"/>
</dbReference>
<dbReference type="GO" id="GO:0030203">
    <property type="term" value="P:glycosaminoglycan metabolic process"/>
    <property type="evidence" value="ECO:0007669"/>
    <property type="project" value="TreeGrafter"/>
</dbReference>
<evidence type="ECO:0000256" key="8">
    <source>
        <dbReference type="PIRSR" id="PIRSR625705-1"/>
    </source>
</evidence>
<comment type="similarity">
    <text evidence="2">Belongs to the glycosyl hydrolase 20 family.</text>
</comment>
<dbReference type="EMBL" id="FQWQ01000001">
    <property type="protein sequence ID" value="SHG81908.1"/>
    <property type="molecule type" value="Genomic_DNA"/>
</dbReference>
<evidence type="ECO:0000313" key="11">
    <source>
        <dbReference type="Proteomes" id="UP000184212"/>
    </source>
</evidence>
<dbReference type="InterPro" id="IPR013783">
    <property type="entry name" value="Ig-like_fold"/>
</dbReference>
<dbReference type="EC" id="3.2.1.52" evidence="3"/>
<dbReference type="SUPFAM" id="SSF51445">
    <property type="entry name" value="(Trans)glycosidases"/>
    <property type="match status" value="1"/>
</dbReference>
<dbReference type="GO" id="GO:0004563">
    <property type="term" value="F:beta-N-acetylhexosaminidase activity"/>
    <property type="evidence" value="ECO:0007669"/>
    <property type="project" value="UniProtKB-EC"/>
</dbReference>
<dbReference type="InterPro" id="IPR015883">
    <property type="entry name" value="Glyco_hydro_20_cat"/>
</dbReference>
<keyword evidence="11" id="KW-1185">Reference proteome</keyword>
<dbReference type="InterPro" id="IPR012291">
    <property type="entry name" value="CBM2_carb-bd_dom_sf"/>
</dbReference>
<evidence type="ECO:0000256" key="2">
    <source>
        <dbReference type="ARBA" id="ARBA00006285"/>
    </source>
</evidence>
<dbReference type="GO" id="GO:0016020">
    <property type="term" value="C:membrane"/>
    <property type="evidence" value="ECO:0007669"/>
    <property type="project" value="TreeGrafter"/>
</dbReference>
<dbReference type="PRINTS" id="PR00738">
    <property type="entry name" value="GLHYDRLASE20"/>
</dbReference>
<dbReference type="Gene3D" id="2.60.40.10">
    <property type="entry name" value="Immunoglobulins"/>
    <property type="match status" value="1"/>
</dbReference>
<dbReference type="Gene3D" id="2.60.40.290">
    <property type="match status" value="1"/>
</dbReference>
<keyword evidence="5" id="KW-0326">Glycosidase</keyword>
<proteinExistence type="inferred from homology"/>
<evidence type="ECO:0000256" key="4">
    <source>
        <dbReference type="ARBA" id="ARBA00022801"/>
    </source>
</evidence>
<dbReference type="SUPFAM" id="SSF49384">
    <property type="entry name" value="Carbohydrate-binding domain"/>
    <property type="match status" value="1"/>
</dbReference>
<dbReference type="InterPro" id="IPR004867">
    <property type="entry name" value="CHB_C_dom"/>
</dbReference>
<evidence type="ECO:0000256" key="1">
    <source>
        <dbReference type="ARBA" id="ARBA00001231"/>
    </source>
</evidence>
<feature type="domain" description="Chitobiase/beta-hexosaminidases N-terminal" evidence="9">
    <location>
        <begin position="33"/>
        <end position="183"/>
    </location>
</feature>
<dbReference type="Pfam" id="PF03174">
    <property type="entry name" value="CHB_HEX_C"/>
    <property type="match status" value="1"/>
</dbReference>
<dbReference type="InterPro" id="IPR008965">
    <property type="entry name" value="CBM2/CBM3_carb-bd_dom_sf"/>
</dbReference>
<organism evidence="10 11">
    <name type="scientific">Chryseolinea serpens</name>
    <dbReference type="NCBI Taxonomy" id="947013"/>
    <lineage>
        <taxon>Bacteria</taxon>
        <taxon>Pseudomonadati</taxon>
        <taxon>Bacteroidota</taxon>
        <taxon>Cytophagia</taxon>
        <taxon>Cytophagales</taxon>
        <taxon>Fulvivirgaceae</taxon>
        <taxon>Chryseolinea</taxon>
    </lineage>
</organism>
<dbReference type="SUPFAM" id="SSF81296">
    <property type="entry name" value="E set domains"/>
    <property type="match status" value="1"/>
</dbReference>
<evidence type="ECO:0000313" key="10">
    <source>
        <dbReference type="EMBL" id="SHG81908.1"/>
    </source>
</evidence>
<dbReference type="AlphaFoldDB" id="A0A1M5MX81"/>
<dbReference type="PROSITE" id="PS51257">
    <property type="entry name" value="PROKAR_LIPOPROTEIN"/>
    <property type="match status" value="1"/>
</dbReference>
<feature type="active site" description="Proton donor" evidence="8">
    <location>
        <position position="541"/>
    </location>
</feature>
<evidence type="ECO:0000256" key="3">
    <source>
        <dbReference type="ARBA" id="ARBA00012663"/>
    </source>
</evidence>
<evidence type="ECO:0000256" key="5">
    <source>
        <dbReference type="ARBA" id="ARBA00023295"/>
    </source>
</evidence>
<dbReference type="GO" id="GO:0005975">
    <property type="term" value="P:carbohydrate metabolic process"/>
    <property type="evidence" value="ECO:0007669"/>
    <property type="project" value="InterPro"/>
</dbReference>
<accession>A0A1M5MX81</accession>
<dbReference type="InterPro" id="IPR015882">
    <property type="entry name" value="HEX_bac_N"/>
</dbReference>
<protein>
    <recommendedName>
        <fullName evidence="3">beta-N-acetylhexosaminidase</fullName>
        <ecNumber evidence="3">3.2.1.52</ecNumber>
    </recommendedName>
    <alternativeName>
        <fullName evidence="6">Beta-N-acetylhexosaminidase</fullName>
    </alternativeName>
    <alternativeName>
        <fullName evidence="7">N-acetyl-beta-glucosaminidase</fullName>
    </alternativeName>
</protein>
<name>A0A1M5MX81_9BACT</name>
<dbReference type="GO" id="GO:0030247">
    <property type="term" value="F:polysaccharide binding"/>
    <property type="evidence" value="ECO:0007669"/>
    <property type="project" value="InterPro"/>
</dbReference>
<dbReference type="OrthoDB" id="9763537at2"/>
<evidence type="ECO:0000256" key="6">
    <source>
        <dbReference type="ARBA" id="ARBA00030512"/>
    </source>
</evidence>
<keyword evidence="4" id="KW-0378">Hydrolase</keyword>
<dbReference type="Gene3D" id="3.30.379.10">
    <property type="entry name" value="Chitobiase/beta-hexosaminidase domain 2-like"/>
    <property type="match status" value="1"/>
</dbReference>
<dbReference type="Pfam" id="PF02838">
    <property type="entry name" value="Glyco_hydro_20b"/>
    <property type="match status" value="1"/>
</dbReference>
<dbReference type="Proteomes" id="UP000184212">
    <property type="component" value="Unassembled WGS sequence"/>
</dbReference>
<dbReference type="SUPFAM" id="SSF55545">
    <property type="entry name" value="beta-N-acetylhexosaminidase-like domain"/>
    <property type="match status" value="1"/>
</dbReference>